<name>X1VYL1_9ZZZZ</name>
<proteinExistence type="predicted"/>
<comment type="caution">
    <text evidence="1">The sequence shown here is derived from an EMBL/GenBank/DDBJ whole genome shotgun (WGS) entry which is preliminary data.</text>
</comment>
<reference evidence="1" key="1">
    <citation type="journal article" date="2014" name="Front. Microbiol.">
        <title>High frequency of phylogenetically diverse reductive dehalogenase-homologous genes in deep subseafloor sedimentary metagenomes.</title>
        <authorList>
            <person name="Kawai M."/>
            <person name="Futagami T."/>
            <person name="Toyoda A."/>
            <person name="Takaki Y."/>
            <person name="Nishi S."/>
            <person name="Hori S."/>
            <person name="Arai W."/>
            <person name="Tsubouchi T."/>
            <person name="Morono Y."/>
            <person name="Uchiyama I."/>
            <person name="Ito T."/>
            <person name="Fujiyama A."/>
            <person name="Inagaki F."/>
            <person name="Takami H."/>
        </authorList>
    </citation>
    <scope>NUCLEOTIDE SEQUENCE</scope>
    <source>
        <strain evidence="1">Expedition CK06-06</strain>
    </source>
</reference>
<gene>
    <name evidence="1" type="ORF">S12H4_58100</name>
</gene>
<protein>
    <submittedName>
        <fullName evidence="1">Uncharacterized protein</fullName>
    </submittedName>
</protein>
<dbReference type="AlphaFoldDB" id="X1VYL1"/>
<evidence type="ECO:0000313" key="1">
    <source>
        <dbReference type="EMBL" id="GAJ17375.1"/>
    </source>
</evidence>
<sequence>MGFGSAIKGLTGGINPAALGRRVIRVGTFEDIKTESAPSGAAAVNLFRVWGGEVMVTGMYGIVTETIGVALCQMGPVHTPTGGAVVDMCTVSASIADDPVNTIYCWDGTVAGAAIGPAGAGAVGVGIGIASFGANFQILVEGIIGLQVEVVADEGAIDWILHYIPLDPNAVVNAI</sequence>
<dbReference type="EMBL" id="BARW01037685">
    <property type="protein sequence ID" value="GAJ17375.1"/>
    <property type="molecule type" value="Genomic_DNA"/>
</dbReference>
<organism evidence="1">
    <name type="scientific">marine sediment metagenome</name>
    <dbReference type="NCBI Taxonomy" id="412755"/>
    <lineage>
        <taxon>unclassified sequences</taxon>
        <taxon>metagenomes</taxon>
        <taxon>ecological metagenomes</taxon>
    </lineage>
</organism>
<accession>X1VYL1</accession>